<proteinExistence type="predicted"/>
<reference evidence="2 3" key="1">
    <citation type="journal article" date="2016" name="Nat. Commun.">
        <title>Thousands of microbial genomes shed light on interconnected biogeochemical processes in an aquifer system.</title>
        <authorList>
            <person name="Anantharaman K."/>
            <person name="Brown C.T."/>
            <person name="Hug L.A."/>
            <person name="Sharon I."/>
            <person name="Castelle C.J."/>
            <person name="Probst A.J."/>
            <person name="Thomas B.C."/>
            <person name="Singh A."/>
            <person name="Wilkins M.J."/>
            <person name="Karaoz U."/>
            <person name="Brodie E.L."/>
            <person name="Williams K.H."/>
            <person name="Hubbard S.S."/>
            <person name="Banfield J.F."/>
        </authorList>
    </citation>
    <scope>NUCLEOTIDE SEQUENCE [LARGE SCALE GENOMIC DNA]</scope>
</reference>
<evidence type="ECO:0000313" key="3">
    <source>
        <dbReference type="Proteomes" id="UP000177169"/>
    </source>
</evidence>
<evidence type="ECO:0000256" key="1">
    <source>
        <dbReference type="SAM" id="Phobius"/>
    </source>
</evidence>
<comment type="caution">
    <text evidence="2">The sequence shown here is derived from an EMBL/GenBank/DDBJ whole genome shotgun (WGS) entry which is preliminary data.</text>
</comment>
<gene>
    <name evidence="2" type="ORF">A3D01_01830</name>
</gene>
<keyword evidence="1" id="KW-0812">Transmembrane</keyword>
<evidence type="ECO:0000313" key="2">
    <source>
        <dbReference type="EMBL" id="OGM34242.1"/>
    </source>
</evidence>
<keyword evidence="1" id="KW-0472">Membrane</keyword>
<protein>
    <recommendedName>
        <fullName evidence="4">DUF2905 domain-containing protein</fullName>
    </recommendedName>
</protein>
<dbReference type="AlphaFoldDB" id="A0A1F7Z3Q4"/>
<sequence length="67" mass="7457">MKGLQVFFFLYVVVVALLYALGRRTGPPFLLPGDIYISKGSRIYIPLGASLIVTVLLFLVLYALIPR</sequence>
<name>A0A1F7Z3Q4_9BACT</name>
<feature type="transmembrane region" description="Helical" evidence="1">
    <location>
        <begin position="6"/>
        <end position="22"/>
    </location>
</feature>
<accession>A0A1F7Z3Q4</accession>
<dbReference type="STRING" id="1802505.A3D01_01830"/>
<dbReference type="EMBL" id="MGGR01000008">
    <property type="protein sequence ID" value="OGM34242.1"/>
    <property type="molecule type" value="Genomic_DNA"/>
</dbReference>
<feature type="transmembrane region" description="Helical" evidence="1">
    <location>
        <begin position="43"/>
        <end position="65"/>
    </location>
</feature>
<organism evidence="2 3">
    <name type="scientific">Candidatus Woesebacteria bacterium RIFCSPHIGHO2_02_FULL_39_13</name>
    <dbReference type="NCBI Taxonomy" id="1802505"/>
    <lineage>
        <taxon>Bacteria</taxon>
        <taxon>Candidatus Woeseibacteriota</taxon>
    </lineage>
</organism>
<dbReference type="Proteomes" id="UP000177169">
    <property type="component" value="Unassembled WGS sequence"/>
</dbReference>
<dbReference type="InterPro" id="IPR021320">
    <property type="entry name" value="DUF2905"/>
</dbReference>
<dbReference type="Pfam" id="PF11146">
    <property type="entry name" value="DUF2905"/>
    <property type="match status" value="1"/>
</dbReference>
<keyword evidence="1" id="KW-1133">Transmembrane helix</keyword>
<evidence type="ECO:0008006" key="4">
    <source>
        <dbReference type="Google" id="ProtNLM"/>
    </source>
</evidence>